<organism evidence="1">
    <name type="scientific">Anaerostipes caccae</name>
    <dbReference type="NCBI Taxonomy" id="105841"/>
    <lineage>
        <taxon>Bacteria</taxon>
        <taxon>Bacillati</taxon>
        <taxon>Bacillota</taxon>
        <taxon>Clostridia</taxon>
        <taxon>Lachnospirales</taxon>
        <taxon>Lachnospiraceae</taxon>
        <taxon>Anaerostipes</taxon>
    </lineage>
</organism>
<dbReference type="AlphaFoldDB" id="A0A6N2T6S0"/>
<dbReference type="EMBL" id="CACRSQ010000003">
    <property type="protein sequence ID" value="VYT01167.1"/>
    <property type="molecule type" value="Genomic_DNA"/>
</dbReference>
<accession>A0A6N2T6S0</accession>
<name>A0A6N2T6S0_9FIRM</name>
<reference evidence="1" key="1">
    <citation type="submission" date="2019-11" db="EMBL/GenBank/DDBJ databases">
        <authorList>
            <person name="Feng L."/>
        </authorList>
    </citation>
    <scope>NUCLEOTIDE SEQUENCE</scope>
    <source>
        <strain evidence="1">AcaccaeLFYP115</strain>
    </source>
</reference>
<evidence type="ECO:0000313" key="1">
    <source>
        <dbReference type="EMBL" id="VYT01167.1"/>
    </source>
</evidence>
<sequence>MKLIVCLDNKNGLCFNKRRQSQDRRLRDFIKAMTKDSKLYMNFYTYELYKDFKNAVVSEDFLSRAKADDYCLLETCSVKEDEEKIRELFIFRWNKVYPADTYFDLDLSLWNLAELEELEGSSHSITKERYIKGDYEI</sequence>
<protein>
    <submittedName>
        <fullName evidence="1">Uncharacterized protein</fullName>
    </submittedName>
</protein>
<gene>
    <name evidence="1" type="ORF">ACLFYP115_01296</name>
</gene>
<dbReference type="RefSeq" id="WP_006566944.1">
    <property type="nucleotide sequence ID" value="NZ_BAABZP010000002.1"/>
</dbReference>
<proteinExistence type="predicted"/>